<accession>A0ACC1TE25</accession>
<name>A0ACC1TE25_9APHY</name>
<evidence type="ECO:0000313" key="1">
    <source>
        <dbReference type="EMBL" id="KAJ3559200.1"/>
    </source>
</evidence>
<dbReference type="EMBL" id="JANHOG010000040">
    <property type="protein sequence ID" value="KAJ3559200.1"/>
    <property type="molecule type" value="Genomic_DNA"/>
</dbReference>
<comment type="caution">
    <text evidence="1">The sequence shown here is derived from an EMBL/GenBank/DDBJ whole genome shotgun (WGS) entry which is preliminary data.</text>
</comment>
<keyword evidence="2" id="KW-1185">Reference proteome</keyword>
<gene>
    <name evidence="1" type="ORF">NM688_g480</name>
</gene>
<organism evidence="1 2">
    <name type="scientific">Phlebia brevispora</name>
    <dbReference type="NCBI Taxonomy" id="194682"/>
    <lineage>
        <taxon>Eukaryota</taxon>
        <taxon>Fungi</taxon>
        <taxon>Dikarya</taxon>
        <taxon>Basidiomycota</taxon>
        <taxon>Agaricomycotina</taxon>
        <taxon>Agaricomycetes</taxon>
        <taxon>Polyporales</taxon>
        <taxon>Meruliaceae</taxon>
        <taxon>Phlebia</taxon>
    </lineage>
</organism>
<evidence type="ECO:0000313" key="2">
    <source>
        <dbReference type="Proteomes" id="UP001148662"/>
    </source>
</evidence>
<reference evidence="1" key="1">
    <citation type="submission" date="2022-07" db="EMBL/GenBank/DDBJ databases">
        <title>Genome Sequence of Phlebia brevispora.</title>
        <authorList>
            <person name="Buettner E."/>
        </authorList>
    </citation>
    <scope>NUCLEOTIDE SEQUENCE</scope>
    <source>
        <strain evidence="1">MPL23</strain>
    </source>
</reference>
<sequence>MDVHSDTRNISQIPIAMEDNFAFISCSQSTYTSVSSPPTPSLTDDALPTDFDSDLATPLCSDDTILCLTDDEDDIAEVEALIGIPTTSIQLKATFATATAAAHSTQNPCAQNTRSFLESTVNLEFPSNPQNKPNLSAYMDHSNVGSPRRDPPSLPRGPAGLGNRSPLDGSRLALQQLGILYNPKHPLPTGVENNNLALTCGTSSSRTLTLSPRNGSNSARTPRSPQALRDVPSGVPCLSPLLLARSSSCYEQKITDRSVTSCASESSLVTCSQHSDADATVDSAGDRQSWRLPGICQNNFHPSPATTLVANGYQRTCKPVAPEEEGDNGAIAPISGSHNNESSANCQPSLLPICRYDVATLFSAGTLGAPFAQTTQASPRAAFMQASTITSNITAQDALSNRKEHASSRATARLPLPGENLPGTLSLAPRTPTGSLPGTPRFSKKLPIHSSLEGERQIVRTETNVQVQTEATCGSSSPSSKLLSSKLATHMDGTPHAASSNLASAHELIIRDTDQFSHGSPTEQKLASSRSLPTASDHMSDSSDAGTFGSPPVRITQEPQPIRTAAADANISEHIVHLDAIHKSKKRRRGGATETKAKKARTKGDQSGRLRDPHRATGLLCPAKAGKAVQRADLTKNPFERRRKNALAAQQIDRVPSARSKTLKPLSARTEEEEESSSDKARLARKEEEEDGSSDEILLARKEEEEASSSDGEALDSKVRRSRPSIRAVQAYRTQDAGGKRGEEEGSWLRNGSEQPPPQHIARNSPFRTRSTSPSVLEVMVAAASPKPVIKRLSFDDASQVQRFAHLENSQVDRSTEACSTSIQTTRSSVDRCGAGSQLRSETLSEVRLLLHELLKPPAQKNGPTVAFEVDITDLTPTGTQAASQRK</sequence>
<dbReference type="Proteomes" id="UP001148662">
    <property type="component" value="Unassembled WGS sequence"/>
</dbReference>
<proteinExistence type="predicted"/>
<protein>
    <submittedName>
        <fullName evidence="1">Uncharacterized protein</fullName>
    </submittedName>
</protein>